<evidence type="ECO:0000313" key="1">
    <source>
        <dbReference type="EMBL" id="MBA4644124.1"/>
    </source>
</evidence>
<sequence>MCPVPPFTNSLFVFFGGGGEACLLLCPLWDLSPMRLPLDRDIHPMLLHHLFRDLTSFCVGFKTAERVIQLLCSVLSSVKAECFSRKHHLGLVDVRQQVSI</sequence>
<protein>
    <submittedName>
        <fullName evidence="1">Uncharacterized protein</fullName>
    </submittedName>
</protein>
<accession>A0A7C9DQ65</accession>
<dbReference type="EMBL" id="GISG01136659">
    <property type="protein sequence ID" value="MBA4644124.1"/>
    <property type="molecule type" value="Transcribed_RNA"/>
</dbReference>
<reference evidence="1" key="1">
    <citation type="journal article" date="2013" name="J. Plant Res.">
        <title>Effect of fungi and light on seed germination of three Opuntia species from semiarid lands of central Mexico.</title>
        <authorList>
            <person name="Delgado-Sanchez P."/>
            <person name="Jimenez-Bremont J.F."/>
            <person name="Guerrero-Gonzalez Mde L."/>
            <person name="Flores J."/>
        </authorList>
    </citation>
    <scope>NUCLEOTIDE SEQUENCE</scope>
    <source>
        <tissue evidence="1">Cladode</tissue>
    </source>
</reference>
<dbReference type="EMBL" id="GISG01136658">
    <property type="protein sequence ID" value="MBA4644123.1"/>
    <property type="molecule type" value="Transcribed_RNA"/>
</dbReference>
<reference evidence="1" key="2">
    <citation type="submission" date="2020-07" db="EMBL/GenBank/DDBJ databases">
        <authorList>
            <person name="Vera ALvarez R."/>
            <person name="Arias-Moreno D.M."/>
            <person name="Jimenez-Jacinto V."/>
            <person name="Jimenez-Bremont J.F."/>
            <person name="Swaminathan K."/>
            <person name="Moose S.P."/>
            <person name="Guerrero-Gonzalez M.L."/>
            <person name="Marino-Ramirez L."/>
            <person name="Landsman D."/>
            <person name="Rodriguez-Kessler M."/>
            <person name="Delgado-Sanchez P."/>
        </authorList>
    </citation>
    <scope>NUCLEOTIDE SEQUENCE</scope>
    <source>
        <tissue evidence="1">Cladode</tissue>
    </source>
</reference>
<dbReference type="AlphaFoldDB" id="A0A7C9DQ65"/>
<name>A0A7C9DQ65_OPUST</name>
<proteinExistence type="predicted"/>
<organism evidence="1">
    <name type="scientific">Opuntia streptacantha</name>
    <name type="common">Prickly pear cactus</name>
    <name type="synonym">Opuntia cardona</name>
    <dbReference type="NCBI Taxonomy" id="393608"/>
    <lineage>
        <taxon>Eukaryota</taxon>
        <taxon>Viridiplantae</taxon>
        <taxon>Streptophyta</taxon>
        <taxon>Embryophyta</taxon>
        <taxon>Tracheophyta</taxon>
        <taxon>Spermatophyta</taxon>
        <taxon>Magnoliopsida</taxon>
        <taxon>eudicotyledons</taxon>
        <taxon>Gunneridae</taxon>
        <taxon>Pentapetalae</taxon>
        <taxon>Caryophyllales</taxon>
        <taxon>Cactineae</taxon>
        <taxon>Cactaceae</taxon>
        <taxon>Opuntioideae</taxon>
        <taxon>Opuntia</taxon>
    </lineage>
</organism>